<dbReference type="Gene3D" id="3.40.1260.10">
    <property type="entry name" value="DsrEFH-like"/>
    <property type="match status" value="1"/>
</dbReference>
<dbReference type="EMBL" id="LK022848">
    <property type="protein sequence ID" value="CDR15623.1"/>
    <property type="molecule type" value="Genomic_DNA"/>
</dbReference>
<reference evidence="1" key="1">
    <citation type="submission" date="2014-05" db="EMBL/GenBank/DDBJ databases">
        <authorList>
            <person name="Horn Fabian"/>
        </authorList>
    </citation>
    <scope>NUCLEOTIDE SEQUENCE</scope>
</reference>
<organism evidence="1">
    <name type="scientific">Streptomyces iranensis</name>
    <dbReference type="NCBI Taxonomy" id="576784"/>
    <lineage>
        <taxon>Bacteria</taxon>
        <taxon>Bacillati</taxon>
        <taxon>Actinomycetota</taxon>
        <taxon>Actinomycetes</taxon>
        <taxon>Kitasatosporales</taxon>
        <taxon>Streptomycetaceae</taxon>
        <taxon>Streptomyces</taxon>
        <taxon>Streptomyces violaceusniger group</taxon>
    </lineage>
</organism>
<keyword evidence="3" id="KW-1185">Reference proteome</keyword>
<protein>
    <submittedName>
        <fullName evidence="2">Peroxiredoxin</fullName>
    </submittedName>
</protein>
<dbReference type="RefSeq" id="WP_044579382.1">
    <property type="nucleotide sequence ID" value="NZ_BAABDR010000079.1"/>
</dbReference>
<proteinExistence type="predicted"/>
<name>A0A061A1C4_9ACTN</name>
<dbReference type="InterPro" id="IPR027396">
    <property type="entry name" value="DsrEFH-like"/>
</dbReference>
<dbReference type="Proteomes" id="UP000756710">
    <property type="component" value="Unassembled WGS sequence"/>
</dbReference>
<evidence type="ECO:0000313" key="1">
    <source>
        <dbReference type="EMBL" id="CDR15623.1"/>
    </source>
</evidence>
<dbReference type="SUPFAM" id="SSF75169">
    <property type="entry name" value="DsrEFH-like"/>
    <property type="match status" value="1"/>
</dbReference>
<sequence>MNEYLLIESGGPPAGPGSHRFTGDAAQLVREGEDVVLFLVENGVAGAVRGAMPELDALLGNGGRLWVDAFSLRQRAVDAEDLVPGARLVEMRDVARKLLSPAVRMVWH</sequence>
<accession>A0A061A1C4</accession>
<gene>
    <name evidence="2" type="ORF">J2Z30_009543</name>
    <name evidence="1" type="ORF">SIRAN8749</name>
</gene>
<reference evidence="2 3" key="2">
    <citation type="submission" date="2021-03" db="EMBL/GenBank/DDBJ databases">
        <title>Genomic Encyclopedia of Type Strains, Phase IV (KMG-IV): sequencing the most valuable type-strain genomes for metagenomic binning, comparative biology and taxonomic classification.</title>
        <authorList>
            <person name="Goeker M."/>
        </authorList>
    </citation>
    <scope>NUCLEOTIDE SEQUENCE [LARGE SCALE GENOMIC DNA]</scope>
    <source>
        <strain evidence="2 3">DSM 41954</strain>
    </source>
</reference>
<evidence type="ECO:0000313" key="2">
    <source>
        <dbReference type="EMBL" id="MBP2068463.1"/>
    </source>
</evidence>
<evidence type="ECO:0000313" key="3">
    <source>
        <dbReference type="Proteomes" id="UP000756710"/>
    </source>
</evidence>
<dbReference type="EMBL" id="JAGGLR010000042">
    <property type="protein sequence ID" value="MBP2068463.1"/>
    <property type="molecule type" value="Genomic_DNA"/>
</dbReference>
<dbReference type="GeneID" id="32469965"/>
<dbReference type="HOGENOM" id="CLU_2156956_0_0_11"/>
<dbReference type="AlphaFoldDB" id="A0A061A1C4"/>